<dbReference type="InterPro" id="IPR023398">
    <property type="entry name" value="TIF_eIF4e-like"/>
</dbReference>
<gene>
    <name evidence="8" type="ORF">OKIOD_LOCUS14803</name>
</gene>
<sequence>MSRPIRQKPVLDLPAQLGESPGAGSGSDSPRLTRKTQGELNEAESKGVPLNSKWTFWLDKSVPGATAAQYEANLRNLYTVSTVESFWCVYNNIPTPSRVACRYSYHLMRGVRRPIWEDAENVNGGYWKLKCPKIHTATVWKELVLACIGEQFVDATAADDDVTGISVSVREREDVIQVWNANSTKSNDATVIPKIKSLVPHVQFITHFYKAHKQHFAFEGSRGGKNHNSHHDNRNNHNRR</sequence>
<dbReference type="PANTHER" id="PTHR11960">
    <property type="entry name" value="EUKARYOTIC TRANSLATION INITIATION FACTOR 4E RELATED"/>
    <property type="match status" value="1"/>
</dbReference>
<feature type="region of interest" description="Disordered" evidence="7">
    <location>
        <begin position="1"/>
        <end position="46"/>
    </location>
</feature>
<reference evidence="8 9" key="1">
    <citation type="submission" date="2021-04" db="EMBL/GenBank/DDBJ databases">
        <authorList>
            <person name="Bliznina A."/>
        </authorList>
    </citation>
    <scope>NUCLEOTIDE SEQUENCE [LARGE SCALE GENOMIC DNA]</scope>
</reference>
<evidence type="ECO:0000313" key="9">
    <source>
        <dbReference type="Proteomes" id="UP001158576"/>
    </source>
</evidence>
<dbReference type="Pfam" id="PF01652">
    <property type="entry name" value="IF4E"/>
    <property type="match status" value="1"/>
</dbReference>
<evidence type="ECO:0000256" key="7">
    <source>
        <dbReference type="SAM" id="MobiDB-lite"/>
    </source>
</evidence>
<feature type="compositionally biased region" description="Basic and acidic residues" evidence="7">
    <location>
        <begin position="229"/>
        <end position="240"/>
    </location>
</feature>
<dbReference type="Gene3D" id="3.30.760.10">
    <property type="entry name" value="RNA Cap, Translation Initiation Factor Eif4e"/>
    <property type="match status" value="1"/>
</dbReference>
<evidence type="ECO:0000256" key="5">
    <source>
        <dbReference type="ARBA" id="ARBA00022917"/>
    </source>
</evidence>
<keyword evidence="4 6" id="KW-0694">RNA-binding</keyword>
<organism evidence="8 9">
    <name type="scientific">Oikopleura dioica</name>
    <name type="common">Tunicate</name>
    <dbReference type="NCBI Taxonomy" id="34765"/>
    <lineage>
        <taxon>Eukaryota</taxon>
        <taxon>Metazoa</taxon>
        <taxon>Chordata</taxon>
        <taxon>Tunicata</taxon>
        <taxon>Appendicularia</taxon>
        <taxon>Copelata</taxon>
        <taxon>Oikopleuridae</taxon>
        <taxon>Oikopleura</taxon>
    </lineage>
</organism>
<evidence type="ECO:0000256" key="1">
    <source>
        <dbReference type="ARBA" id="ARBA00009860"/>
    </source>
</evidence>
<name>A0ABN7T5E5_OIKDI</name>
<proteinExistence type="inferred from homology"/>
<dbReference type="SUPFAM" id="SSF55418">
    <property type="entry name" value="eIF4e-like"/>
    <property type="match status" value="1"/>
</dbReference>
<keyword evidence="5 6" id="KW-0648">Protein biosynthesis</keyword>
<comment type="similarity">
    <text evidence="1 6">Belongs to the eukaryotic initiation factor 4E family.</text>
</comment>
<evidence type="ECO:0000256" key="2">
    <source>
        <dbReference type="ARBA" id="ARBA00022540"/>
    </source>
</evidence>
<keyword evidence="3" id="KW-0810">Translation regulation</keyword>
<feature type="region of interest" description="Disordered" evidence="7">
    <location>
        <begin position="219"/>
        <end position="240"/>
    </location>
</feature>
<keyword evidence="2 6" id="KW-0396">Initiation factor</keyword>
<evidence type="ECO:0000256" key="4">
    <source>
        <dbReference type="ARBA" id="ARBA00022884"/>
    </source>
</evidence>
<accession>A0ABN7T5E5</accession>
<keyword evidence="9" id="KW-1185">Reference proteome</keyword>
<evidence type="ECO:0000313" key="8">
    <source>
        <dbReference type="EMBL" id="CAG5111764.1"/>
    </source>
</evidence>
<dbReference type="InterPro" id="IPR001040">
    <property type="entry name" value="TIF_eIF_4E"/>
</dbReference>
<evidence type="ECO:0000256" key="3">
    <source>
        <dbReference type="ARBA" id="ARBA00022845"/>
    </source>
</evidence>
<evidence type="ECO:0000256" key="6">
    <source>
        <dbReference type="RuleBase" id="RU004374"/>
    </source>
</evidence>
<protein>
    <submittedName>
        <fullName evidence="8">Oidioi.mRNA.OKI2018_I69.chr2.g6038.t1.cds</fullName>
    </submittedName>
</protein>
<dbReference type="Proteomes" id="UP001158576">
    <property type="component" value="Chromosome 2"/>
</dbReference>
<dbReference type="PANTHER" id="PTHR11960:SF66">
    <property type="entry name" value="EUKARYOTIC TRANSLATION INITIATION FACTOR 4E TYPE 3"/>
    <property type="match status" value="1"/>
</dbReference>
<dbReference type="EMBL" id="OU015567">
    <property type="protein sequence ID" value="CAG5111764.1"/>
    <property type="molecule type" value="Genomic_DNA"/>
</dbReference>